<dbReference type="InterPro" id="IPR038148">
    <property type="entry name" value="Tn1545/Tn916_Xis"/>
</dbReference>
<feature type="domain" description="Helix-turn-helix" evidence="2">
    <location>
        <begin position="16"/>
        <end position="62"/>
    </location>
</feature>
<dbReference type="Proteomes" id="UP000189935">
    <property type="component" value="Chromosome I"/>
</dbReference>
<accession>A0A1M6PQY5</accession>
<evidence type="ECO:0000259" key="2">
    <source>
        <dbReference type="Pfam" id="PF12728"/>
    </source>
</evidence>
<evidence type="ECO:0000313" key="3">
    <source>
        <dbReference type="EMBL" id="SHK10268.1"/>
    </source>
</evidence>
<evidence type="ECO:0000313" key="4">
    <source>
        <dbReference type="Proteomes" id="UP000189935"/>
    </source>
</evidence>
<gene>
    <name evidence="3" type="ORF">SAMN05444159_2416</name>
</gene>
<dbReference type="NCBIfam" id="TIGR01764">
    <property type="entry name" value="excise"/>
    <property type="match status" value="1"/>
</dbReference>
<dbReference type="AlphaFoldDB" id="A0A1M6PQY5"/>
<name>A0A1M6PQY5_9BRAD</name>
<reference evidence="3 4" key="1">
    <citation type="submission" date="2016-11" db="EMBL/GenBank/DDBJ databases">
        <authorList>
            <person name="Jaros S."/>
            <person name="Januszkiewicz K."/>
            <person name="Wedrychowicz H."/>
        </authorList>
    </citation>
    <scope>NUCLEOTIDE SEQUENCE [LARGE SCALE GENOMIC DNA]</scope>
    <source>
        <strain evidence="3 4">GAS499</strain>
    </source>
</reference>
<sequence>MIEQGQKYAYKCKMDFLTTSEAAEYVRLGERKLYELVTSGAIPCSKIAGKWLFPRHELDLWVLSGLARPAGMAAADPPPIVGGSQDDLLEWSLRESGSGLASLSEGTARGVERLQRGEVMVAAIHFHGNTIPDGSADDANLAAVRALPGLHDAVLVGFARREQGLLLPPGNPKQIHTLADVLSAGAKMAVRQPGAGAQMLLEVLLSRAGAGPKDLRRFEPPCLTGPDLAAAIRAGKADCGLATRAAATAAGLDFVPLVSENFDLLMRQRSYFRPQIQALIGFLRDKPLKQRAIELTGYDPAPSGQIRFAA</sequence>
<feature type="domain" description="PBP" evidence="1">
    <location>
        <begin position="95"/>
        <end position="284"/>
    </location>
</feature>
<dbReference type="Gene3D" id="3.40.190.10">
    <property type="entry name" value="Periplasmic binding protein-like II"/>
    <property type="match status" value="1"/>
</dbReference>
<dbReference type="Pfam" id="PF12728">
    <property type="entry name" value="HTH_17"/>
    <property type="match status" value="1"/>
</dbReference>
<dbReference type="PANTHER" id="PTHR38431:SF1">
    <property type="entry name" value="BLL2305 PROTEIN"/>
    <property type="match status" value="1"/>
</dbReference>
<dbReference type="EMBL" id="LT670844">
    <property type="protein sequence ID" value="SHK10268.1"/>
    <property type="molecule type" value="Genomic_DNA"/>
</dbReference>
<dbReference type="Pfam" id="PF12727">
    <property type="entry name" value="PBP_like"/>
    <property type="match status" value="1"/>
</dbReference>
<protein>
    <submittedName>
        <fullName evidence="3">DNA binding domain-containing protein, excisionase family</fullName>
    </submittedName>
</protein>
<dbReference type="Gene3D" id="3.90.105.50">
    <property type="match status" value="1"/>
</dbReference>
<organism evidence="3 4">
    <name type="scientific">Bradyrhizobium lablabi</name>
    <dbReference type="NCBI Taxonomy" id="722472"/>
    <lineage>
        <taxon>Bacteria</taxon>
        <taxon>Pseudomonadati</taxon>
        <taxon>Pseudomonadota</taxon>
        <taxon>Alphaproteobacteria</taxon>
        <taxon>Hyphomicrobiales</taxon>
        <taxon>Nitrobacteraceae</taxon>
        <taxon>Bradyrhizobium</taxon>
    </lineage>
</organism>
<dbReference type="InterPro" id="IPR009061">
    <property type="entry name" value="DNA-bd_dom_put_sf"/>
</dbReference>
<proteinExistence type="predicted"/>
<dbReference type="PANTHER" id="PTHR38431">
    <property type="entry name" value="BLL2305 PROTEIN"/>
    <property type="match status" value="1"/>
</dbReference>
<dbReference type="InterPro" id="IPR010093">
    <property type="entry name" value="SinI_DNA-bd"/>
</dbReference>
<dbReference type="InterPro" id="IPR041657">
    <property type="entry name" value="HTH_17"/>
</dbReference>
<dbReference type="InterPro" id="IPR024370">
    <property type="entry name" value="PBP_domain"/>
</dbReference>
<dbReference type="SUPFAM" id="SSF53850">
    <property type="entry name" value="Periplasmic binding protein-like II"/>
    <property type="match status" value="1"/>
</dbReference>
<dbReference type="GO" id="GO:0003677">
    <property type="term" value="F:DNA binding"/>
    <property type="evidence" value="ECO:0007669"/>
    <property type="project" value="InterPro"/>
</dbReference>
<dbReference type="SUPFAM" id="SSF46955">
    <property type="entry name" value="Putative DNA-binding domain"/>
    <property type="match status" value="1"/>
</dbReference>
<evidence type="ECO:0000259" key="1">
    <source>
        <dbReference type="Pfam" id="PF12727"/>
    </source>
</evidence>